<dbReference type="KEGG" id="vda:VDAG_03634"/>
<name>G2X1M3_VERDV</name>
<dbReference type="PANTHER" id="PTHR43791">
    <property type="entry name" value="PERMEASE-RELATED"/>
    <property type="match status" value="1"/>
</dbReference>
<proteinExistence type="predicted"/>
<dbReference type="AlphaFoldDB" id="G2X1M3"/>
<feature type="transmembrane region" description="Helical" evidence="6">
    <location>
        <begin position="440"/>
        <end position="463"/>
    </location>
</feature>
<dbReference type="InterPro" id="IPR011701">
    <property type="entry name" value="MFS"/>
</dbReference>
<evidence type="ECO:0000313" key="7">
    <source>
        <dbReference type="EMBL" id="EGY22196.1"/>
    </source>
</evidence>
<evidence type="ECO:0000256" key="4">
    <source>
        <dbReference type="ARBA" id="ARBA00022989"/>
    </source>
</evidence>
<gene>
    <name evidence="7" type="ORF">VDAG_03634</name>
</gene>
<reference evidence="7 8" key="1">
    <citation type="submission" date="2008-03" db="EMBL/GenBank/DDBJ databases">
        <title>The Genome Sequence of Verticillium dahliae VdLs.17.</title>
        <authorList>
            <consortium name="The Broad Institute Genome Sequencing Platform"/>
            <person name="Ma L.-J.J."/>
            <person name="Klosterman S.J."/>
            <person name="Subbarao K."/>
            <person name="Dobinson K."/>
            <person name="Veronese P."/>
            <person name="Kang S."/>
            <person name="Gold S.E."/>
            <person name="Young S."/>
            <person name="Jaffe D."/>
            <person name="Gnerre S."/>
            <person name="Berlin A."/>
            <person name="Heiman D."/>
            <person name="Hepburn T."/>
            <person name="Sykes S."/>
            <person name="Alvarado L."/>
            <person name="Kodira C.D."/>
            <person name="Lander E."/>
            <person name="Galagan J."/>
            <person name="Nusbaum C."/>
            <person name="Birren B."/>
        </authorList>
    </citation>
    <scope>NUCLEOTIDE SEQUENCE [LARGE SCALE GENOMIC DNA]</scope>
    <source>
        <strain evidence="8">VdLs.17 / ATCC MYA-4575 / FGSC 10137</strain>
    </source>
</reference>
<dbReference type="HOGENOM" id="CLU_001265_0_1_1"/>
<feature type="transmembrane region" description="Helical" evidence="6">
    <location>
        <begin position="140"/>
        <end position="158"/>
    </location>
</feature>
<dbReference type="EMBL" id="DS572700">
    <property type="protein sequence ID" value="EGY22196.1"/>
    <property type="molecule type" value="Genomic_DNA"/>
</dbReference>
<feature type="transmembrane region" description="Helical" evidence="6">
    <location>
        <begin position="373"/>
        <end position="390"/>
    </location>
</feature>
<evidence type="ECO:0000313" key="8">
    <source>
        <dbReference type="Proteomes" id="UP000001611"/>
    </source>
</evidence>
<feature type="transmembrane region" description="Helical" evidence="6">
    <location>
        <begin position="170"/>
        <end position="191"/>
    </location>
</feature>
<protein>
    <submittedName>
        <fullName evidence="7">Alternative sulfate transporter</fullName>
    </submittedName>
</protein>
<feature type="transmembrane region" description="Helical" evidence="6">
    <location>
        <begin position="318"/>
        <end position="337"/>
    </location>
</feature>
<dbReference type="OMA" id="WHEIRRT"/>
<evidence type="ECO:0000256" key="1">
    <source>
        <dbReference type="ARBA" id="ARBA00004141"/>
    </source>
</evidence>
<keyword evidence="2" id="KW-0813">Transport</keyword>
<dbReference type="Proteomes" id="UP000001611">
    <property type="component" value="Chromosome 3"/>
</dbReference>
<organism evidence="7 8">
    <name type="scientific">Verticillium dahliae (strain VdLs.17 / ATCC MYA-4575 / FGSC 10137)</name>
    <name type="common">Verticillium wilt</name>
    <dbReference type="NCBI Taxonomy" id="498257"/>
    <lineage>
        <taxon>Eukaryota</taxon>
        <taxon>Fungi</taxon>
        <taxon>Dikarya</taxon>
        <taxon>Ascomycota</taxon>
        <taxon>Pezizomycotina</taxon>
        <taxon>Sordariomycetes</taxon>
        <taxon>Hypocreomycetidae</taxon>
        <taxon>Glomerellales</taxon>
        <taxon>Plectosphaerellaceae</taxon>
        <taxon>Verticillium</taxon>
    </lineage>
</organism>
<evidence type="ECO:0000256" key="2">
    <source>
        <dbReference type="ARBA" id="ARBA00022448"/>
    </source>
</evidence>
<dbReference type="GO" id="GO:0016020">
    <property type="term" value="C:membrane"/>
    <property type="evidence" value="ECO:0007669"/>
    <property type="project" value="UniProtKB-SubCell"/>
</dbReference>
<feature type="transmembrane region" description="Helical" evidence="6">
    <location>
        <begin position="343"/>
        <end position="361"/>
    </location>
</feature>
<keyword evidence="3 6" id="KW-0812">Transmembrane</keyword>
<comment type="subcellular location">
    <subcellularLocation>
        <location evidence="1">Membrane</location>
        <topology evidence="1">Multi-pass membrane protein</topology>
    </subcellularLocation>
</comment>
<dbReference type="Pfam" id="PF07690">
    <property type="entry name" value="MFS_1"/>
    <property type="match status" value="1"/>
</dbReference>
<accession>G2X1M3</accession>
<evidence type="ECO:0000256" key="3">
    <source>
        <dbReference type="ARBA" id="ARBA00022692"/>
    </source>
</evidence>
<dbReference type="InterPro" id="IPR036259">
    <property type="entry name" value="MFS_trans_sf"/>
</dbReference>
<feature type="transmembrane region" description="Helical" evidence="6">
    <location>
        <begin position="110"/>
        <end position="128"/>
    </location>
</feature>
<evidence type="ECO:0000256" key="6">
    <source>
        <dbReference type="SAM" id="Phobius"/>
    </source>
</evidence>
<dbReference type="GO" id="GO:0022857">
    <property type="term" value="F:transmembrane transporter activity"/>
    <property type="evidence" value="ECO:0007669"/>
    <property type="project" value="InterPro"/>
</dbReference>
<dbReference type="Gene3D" id="1.20.1250.20">
    <property type="entry name" value="MFS general substrate transporter like domains"/>
    <property type="match status" value="2"/>
</dbReference>
<dbReference type="RefSeq" id="XP_009652013.1">
    <property type="nucleotide sequence ID" value="XM_009653718.1"/>
</dbReference>
<dbReference type="OrthoDB" id="2985014at2759"/>
<dbReference type="GeneID" id="20705097"/>
<keyword evidence="5 6" id="KW-0472">Membrane</keyword>
<evidence type="ECO:0000256" key="5">
    <source>
        <dbReference type="ARBA" id="ARBA00023136"/>
    </source>
</evidence>
<dbReference type="InParanoid" id="G2X1M3"/>
<dbReference type="PANTHER" id="PTHR43791:SF32">
    <property type="entry name" value="MAJOR FACILITATOR SUPERFAMILY (MFS) PROFILE DOMAIN-CONTAINING PROTEIN"/>
    <property type="match status" value="1"/>
</dbReference>
<keyword evidence="4 6" id="KW-1133">Transmembrane helix</keyword>
<dbReference type="SUPFAM" id="SSF103473">
    <property type="entry name" value="MFS general substrate transporter"/>
    <property type="match status" value="1"/>
</dbReference>
<sequence>MDITADEKRPNSPPDELLKKGAASDFQWSEEEEKKLLRKIDFVVMPLLIAGFFALQLDRGNIGNALTDNFFVDVGITQNQFNVGQQLLSVGIILLEIPSNLILYRVGPTLWIGGQIVAWGLVATFQAFQNGLTSFMVTRLLLGLCEAGFIPAALFTLTRWYKRDEISRRFSWFFVGNLFALAMTGIIAYGVLHMRGIARLAGWQWLFILEGIFTVLIGIGFLTTFPNKISDPVSNLGYRYFTEREAQIIYERVLRDDPTKAQPKRHVTWAEIKSTLTNWRLLPHLGFTIAGLAPPQAFGSYAPSLVVSFGFGRLESNALVSIGSWGLMFVNLLFGWSADKLGVRGPFVSLGFLLGFAFNIGNRILVESTNSNLKFGILICSIAFSWPWHAINGSWLALNAKTAGERSITMALHIMAANCSGIIGKQLFRSEDAPLYRTGFSVIAGLSAAAFVLSIVANVQYYFLNGQQLRKTGLKFIVRQK</sequence>
<dbReference type="eggNOG" id="KOG2533">
    <property type="taxonomic scope" value="Eukaryota"/>
</dbReference>
<keyword evidence="8" id="KW-1185">Reference proteome</keyword>
<feature type="transmembrane region" description="Helical" evidence="6">
    <location>
        <begin position="203"/>
        <end position="225"/>
    </location>
</feature>